<dbReference type="EMBL" id="JAFVMF010000035">
    <property type="protein sequence ID" value="MBO1361892.1"/>
    <property type="molecule type" value="Genomic_DNA"/>
</dbReference>
<name>A0ABS3M128_9PROT</name>
<evidence type="ECO:0000313" key="1">
    <source>
        <dbReference type="EMBL" id="MBO1361892.1"/>
    </source>
</evidence>
<gene>
    <name evidence="1" type="ORF">J2D73_19095</name>
</gene>
<comment type="caution">
    <text evidence="1">The sequence shown here is derived from an EMBL/GenBank/DDBJ whole genome shotgun (WGS) entry which is preliminary data.</text>
</comment>
<organism evidence="1 2">
    <name type="scientific">Acetobacter sacchari</name>
    <dbReference type="NCBI Taxonomy" id="2661687"/>
    <lineage>
        <taxon>Bacteria</taxon>
        <taxon>Pseudomonadati</taxon>
        <taxon>Pseudomonadota</taxon>
        <taxon>Alphaproteobacteria</taxon>
        <taxon>Acetobacterales</taxon>
        <taxon>Acetobacteraceae</taxon>
        <taxon>Acetobacter</taxon>
    </lineage>
</organism>
<reference evidence="1 2" key="1">
    <citation type="submission" date="2021-03" db="EMBL/GenBank/DDBJ databases">
        <title>The complete genome sequence of Acetobacter sacchari TBRC 11175.</title>
        <authorList>
            <person name="Charoenyingcharoen P."/>
            <person name="Yukphan P."/>
        </authorList>
    </citation>
    <scope>NUCLEOTIDE SEQUENCE [LARGE SCALE GENOMIC DNA]</scope>
    <source>
        <strain evidence="1 2">TBRC 11175</strain>
    </source>
</reference>
<sequence length="97" mass="10889">MSYAIPVDVEMQTIVQTAAEPVRAGETIGAQISRAARVLGISPGRCKRFWYREVKAILAEDADTLRNWHRGWQLRQIATLDQKLLNLKAELGKCSHA</sequence>
<evidence type="ECO:0008006" key="3">
    <source>
        <dbReference type="Google" id="ProtNLM"/>
    </source>
</evidence>
<proteinExistence type="predicted"/>
<evidence type="ECO:0000313" key="2">
    <source>
        <dbReference type="Proteomes" id="UP000664771"/>
    </source>
</evidence>
<accession>A0ABS3M128</accession>
<dbReference type="RefSeq" id="WP_207883919.1">
    <property type="nucleotide sequence ID" value="NZ_JAFVMF010000035.1"/>
</dbReference>
<protein>
    <recommendedName>
        <fullName evidence="3">MerR family transcriptional regulator</fullName>
    </recommendedName>
</protein>
<dbReference type="Proteomes" id="UP000664771">
    <property type="component" value="Unassembled WGS sequence"/>
</dbReference>
<keyword evidence="2" id="KW-1185">Reference proteome</keyword>